<dbReference type="PANTHER" id="PTHR30003">
    <property type="entry name" value="L-LACTATE PERMEASE"/>
    <property type="match status" value="1"/>
</dbReference>
<feature type="transmembrane region" description="Helical" evidence="8">
    <location>
        <begin position="204"/>
        <end position="220"/>
    </location>
</feature>
<feature type="transmembrane region" description="Helical" evidence="8">
    <location>
        <begin position="72"/>
        <end position="97"/>
    </location>
</feature>
<feature type="transmembrane region" description="Helical" evidence="8">
    <location>
        <begin position="258"/>
        <end position="275"/>
    </location>
</feature>
<keyword evidence="10" id="KW-1185">Reference proteome</keyword>
<accession>A0A4V3IS54</accession>
<dbReference type="EMBL" id="SOHE01000013">
    <property type="protein sequence ID" value="TFD55296.1"/>
    <property type="molecule type" value="Genomic_DNA"/>
</dbReference>
<reference evidence="9 10" key="1">
    <citation type="submission" date="2019-03" db="EMBL/GenBank/DDBJ databases">
        <title>Genomics of glacier-inhabiting Cryobacterium strains.</title>
        <authorList>
            <person name="Liu Q."/>
            <person name="Xin Y.-H."/>
        </authorList>
    </citation>
    <scope>NUCLEOTIDE SEQUENCE [LARGE SCALE GENOMIC DNA]</scope>
    <source>
        <strain evidence="9 10">Hh14</strain>
    </source>
</reference>
<dbReference type="NCBIfam" id="TIGR00795">
    <property type="entry name" value="lctP"/>
    <property type="match status" value="1"/>
</dbReference>
<feature type="transmembrane region" description="Helical" evidence="8">
    <location>
        <begin position="48"/>
        <end position="66"/>
    </location>
</feature>
<comment type="subcellular location">
    <subcellularLocation>
        <location evidence="1 8">Cell membrane</location>
        <topology evidence="1 8">Multi-pass membrane protein</topology>
    </subcellularLocation>
</comment>
<feature type="transmembrane region" description="Helical" evidence="8">
    <location>
        <begin position="455"/>
        <end position="480"/>
    </location>
</feature>
<dbReference type="GO" id="GO:0015295">
    <property type="term" value="F:solute:proton symporter activity"/>
    <property type="evidence" value="ECO:0007669"/>
    <property type="project" value="TreeGrafter"/>
</dbReference>
<keyword evidence="4 8" id="KW-1003">Cell membrane</keyword>
<feature type="transmembrane region" description="Helical" evidence="8">
    <location>
        <begin position="334"/>
        <end position="356"/>
    </location>
</feature>
<evidence type="ECO:0000256" key="1">
    <source>
        <dbReference type="ARBA" id="ARBA00004651"/>
    </source>
</evidence>
<feature type="transmembrane region" description="Helical" evidence="8">
    <location>
        <begin position="392"/>
        <end position="411"/>
    </location>
</feature>
<evidence type="ECO:0000256" key="6">
    <source>
        <dbReference type="ARBA" id="ARBA00022989"/>
    </source>
</evidence>
<evidence type="ECO:0000313" key="10">
    <source>
        <dbReference type="Proteomes" id="UP000297447"/>
    </source>
</evidence>
<keyword evidence="7 8" id="KW-0472">Membrane</keyword>
<dbReference type="GO" id="GO:0015129">
    <property type="term" value="F:lactate transmembrane transporter activity"/>
    <property type="evidence" value="ECO:0007669"/>
    <property type="project" value="UniProtKB-UniRule"/>
</dbReference>
<feature type="transmembrane region" description="Helical" evidence="8">
    <location>
        <begin position="431"/>
        <end position="449"/>
    </location>
</feature>
<feature type="transmembrane region" description="Helical" evidence="8">
    <location>
        <begin position="164"/>
        <end position="184"/>
    </location>
</feature>
<feature type="transmembrane region" description="Helical" evidence="8">
    <location>
        <begin position="20"/>
        <end position="41"/>
    </location>
</feature>
<dbReference type="OrthoDB" id="9761056at2"/>
<comment type="caution">
    <text evidence="9">The sequence shown here is derived from an EMBL/GenBank/DDBJ whole genome shotgun (WGS) entry which is preliminary data.</text>
</comment>
<feature type="transmembrane region" description="Helical" evidence="8">
    <location>
        <begin position="232"/>
        <end position="252"/>
    </location>
</feature>
<name>A0A4V3IS54_9MICO</name>
<keyword evidence="5 8" id="KW-0812">Transmembrane</keyword>
<evidence type="ECO:0000256" key="4">
    <source>
        <dbReference type="ARBA" id="ARBA00022475"/>
    </source>
</evidence>
<feature type="transmembrane region" description="Helical" evidence="8">
    <location>
        <begin position="118"/>
        <end position="135"/>
    </location>
</feature>
<dbReference type="Pfam" id="PF02652">
    <property type="entry name" value="Lactate_perm"/>
    <property type="match status" value="1"/>
</dbReference>
<organism evidence="9 10">
    <name type="scientific">Cryobacterium frigoriphilum</name>
    <dbReference type="NCBI Taxonomy" id="1259150"/>
    <lineage>
        <taxon>Bacteria</taxon>
        <taxon>Bacillati</taxon>
        <taxon>Actinomycetota</taxon>
        <taxon>Actinomycetes</taxon>
        <taxon>Micrococcales</taxon>
        <taxon>Microbacteriaceae</taxon>
        <taxon>Cryobacterium</taxon>
    </lineage>
</organism>
<feature type="transmembrane region" description="Helical" evidence="8">
    <location>
        <begin position="141"/>
        <end position="157"/>
    </location>
</feature>
<gene>
    <name evidence="9" type="ORF">E3T55_01375</name>
</gene>
<comment type="function">
    <text evidence="8">Uptake of L-lactate across the membrane. Can also transport D-lactate and glycolate.</text>
</comment>
<evidence type="ECO:0000256" key="5">
    <source>
        <dbReference type="ARBA" id="ARBA00022692"/>
    </source>
</evidence>
<evidence type="ECO:0000313" key="9">
    <source>
        <dbReference type="EMBL" id="TFD55296.1"/>
    </source>
</evidence>
<feature type="transmembrane region" description="Helical" evidence="8">
    <location>
        <begin position="555"/>
        <end position="575"/>
    </location>
</feature>
<evidence type="ECO:0000256" key="2">
    <source>
        <dbReference type="ARBA" id="ARBA00010100"/>
    </source>
</evidence>
<protein>
    <recommendedName>
        <fullName evidence="8">L-lactate permease</fullName>
    </recommendedName>
</protein>
<dbReference type="Proteomes" id="UP000297447">
    <property type="component" value="Unassembled WGS sequence"/>
</dbReference>
<keyword evidence="6 8" id="KW-1133">Transmembrane helix</keyword>
<sequence length="576" mass="60080">MVQPVTELFPQVTDPIFGNLVLSAVCAALPLVLLFVLLGVFRVKAHKAALASLLLSIVLAVVGWQMPVGQALSAAAAGAFYGLFPILWILVNALWIYKLTVATPWFEVLGRTIRSITNDLRILSILIAFCFGALLESLAGFGAPVAISAAMLMAAGMKPLKSALVSLLANTAPVAFGAMAAPIIALNGVTGIPVQELSQMAGRQTPFIAILVPLILVFMVDGKRGLRQTWPVALVAGFVFGLSQFVTANFFAVELTDVVAAVATVTAVLIMLKFWQPREIIGVTDVDSGNAVSAGGDSAPVLAGRAGTVPVAPAPETGTTAVLEKTTRPPAGQVFMSVAPYLIIMTIFSIAQIPAIKTWLSAIGSVTFPWPGLDVVNAAGDPVPAQTFKLDHIKATGTLLMLSGIVTMALYRMSIRQGLATYWQTLVQLRWTIVTVTAVLSLSFVMNLSGQTNSLGVALATTGVFFAVLSPVIGWLGVALTGSDTSSNSLFGQLQVSAATETGLSPTLMAAANSSAGVLGKMLSVQNLAVAAAAVGMAGEESTLFRKLIGWSLSLLLLITVLIVLQSTPVLGWMVP</sequence>
<evidence type="ECO:0000256" key="3">
    <source>
        <dbReference type="ARBA" id="ARBA00022448"/>
    </source>
</evidence>
<evidence type="ECO:0000256" key="8">
    <source>
        <dbReference type="RuleBase" id="RU365092"/>
    </source>
</evidence>
<keyword evidence="3 8" id="KW-0813">Transport</keyword>
<dbReference type="InterPro" id="IPR003804">
    <property type="entry name" value="Lactate_perm"/>
</dbReference>
<dbReference type="GO" id="GO:0005886">
    <property type="term" value="C:plasma membrane"/>
    <property type="evidence" value="ECO:0007669"/>
    <property type="project" value="UniProtKB-SubCell"/>
</dbReference>
<evidence type="ECO:0000256" key="7">
    <source>
        <dbReference type="ARBA" id="ARBA00023136"/>
    </source>
</evidence>
<proteinExistence type="inferred from homology"/>
<comment type="similarity">
    <text evidence="2 8">Belongs to the lactate permease family.</text>
</comment>
<dbReference type="AlphaFoldDB" id="A0A4V3IS54"/>
<dbReference type="PANTHER" id="PTHR30003:SF0">
    <property type="entry name" value="GLYCOLATE PERMEASE GLCA-RELATED"/>
    <property type="match status" value="1"/>
</dbReference>